<evidence type="ECO:0000313" key="2">
    <source>
        <dbReference type="EMBL" id="SFJ57062.1"/>
    </source>
</evidence>
<dbReference type="SUPFAM" id="SSF52047">
    <property type="entry name" value="RNI-like"/>
    <property type="match status" value="1"/>
</dbReference>
<dbReference type="PANTHER" id="PTHR13318">
    <property type="entry name" value="PARTNER OF PAIRED, ISOFORM B-RELATED"/>
    <property type="match status" value="1"/>
</dbReference>
<dbReference type="EMBL" id="FOQD01000024">
    <property type="protein sequence ID" value="SFJ57062.1"/>
    <property type="molecule type" value="Genomic_DNA"/>
</dbReference>
<dbReference type="GO" id="GO:0019005">
    <property type="term" value="C:SCF ubiquitin ligase complex"/>
    <property type="evidence" value="ECO:0007669"/>
    <property type="project" value="TreeGrafter"/>
</dbReference>
<dbReference type="InterPro" id="IPR055411">
    <property type="entry name" value="LRR_FXL15/At3g58940/PEG3-like"/>
</dbReference>
<dbReference type="Pfam" id="PF24758">
    <property type="entry name" value="LRR_At5g56370"/>
    <property type="match status" value="1"/>
</dbReference>
<accession>A0A1I3SGC4</accession>
<reference evidence="3" key="1">
    <citation type="submission" date="2016-10" db="EMBL/GenBank/DDBJ databases">
        <authorList>
            <person name="Varghese N."/>
            <person name="Submissions S."/>
        </authorList>
    </citation>
    <scope>NUCLEOTIDE SEQUENCE [LARGE SCALE GENOMIC DNA]</scope>
    <source>
        <strain evidence="3">DSM 26348</strain>
    </source>
</reference>
<dbReference type="RefSeq" id="WP_092056621.1">
    <property type="nucleotide sequence ID" value="NZ_FOQD01000024.1"/>
</dbReference>
<dbReference type="Proteomes" id="UP000199518">
    <property type="component" value="Unassembled WGS sequence"/>
</dbReference>
<dbReference type="STRING" id="1576369.SAMN05421753_1242"/>
<sequence>MHVIGNNILVQSFRVYFWLATALILVPLAANSAEPTKFVSENNRGTLIEPMTSAKGQTLVWIGPDATKLQASSPDRDRRTALWFNVVPDGMSAVRHIAPQSHLISLVTRAVRIRSEDLEWICETSPSLTSLAIDSVLAVPNDELSDLTAEERESLDLPELSIEAIQAIAGLKELKVLRLAGYQLPPRALETLSSMARLGRLEVCNCRLGDQDLSALAQFPNLYDLNLSYTDLSNKTLLPLKNCRKLSTLYLDGTSVDDNLENVLGELDLPLKEVSMFKTQLTADGLSAMASKFPFMEQVTEDTNLSALVPAGSREVQSIRKCRIARKILGEYARAKFTWNPATPTDAAVTMETIEFDGSRSRIDHWIWPFIDCFRSLDSLVFKDVQLHGADFADSSVLSGLLALSVKGGGIDSDLVSVVTNRCGKLKGIWLNDVNADNDVLQALIVKMPSLQTISLENGRVTDAGLAGIEKLPDLNRVVFTNCPITDEGAKIMLRIPSLLGYDVNGTFVSETMANELYEKASVNKNKK</sequence>
<feature type="domain" description="F-box/LRR-repeat protein 15/At3g58940/PEG3-like LRR" evidence="1">
    <location>
        <begin position="167"/>
        <end position="254"/>
    </location>
</feature>
<evidence type="ECO:0000259" key="1">
    <source>
        <dbReference type="Pfam" id="PF24758"/>
    </source>
</evidence>
<protein>
    <recommendedName>
        <fullName evidence="1">F-box/LRR-repeat protein 15/At3g58940/PEG3-like LRR domain-containing protein</fullName>
    </recommendedName>
</protein>
<gene>
    <name evidence="2" type="ORF">SAMN05421753_1242</name>
</gene>
<proteinExistence type="predicted"/>
<dbReference type="GO" id="GO:0031146">
    <property type="term" value="P:SCF-dependent proteasomal ubiquitin-dependent protein catabolic process"/>
    <property type="evidence" value="ECO:0007669"/>
    <property type="project" value="TreeGrafter"/>
</dbReference>
<dbReference type="AlphaFoldDB" id="A0A1I3SGC4"/>
<dbReference type="OrthoDB" id="232968at2"/>
<evidence type="ECO:0000313" key="3">
    <source>
        <dbReference type="Proteomes" id="UP000199518"/>
    </source>
</evidence>
<dbReference type="Gene3D" id="3.80.10.10">
    <property type="entry name" value="Ribonuclease Inhibitor"/>
    <property type="match status" value="2"/>
</dbReference>
<dbReference type="InterPro" id="IPR032675">
    <property type="entry name" value="LRR_dom_sf"/>
</dbReference>
<name>A0A1I3SGC4_9PLAN</name>
<keyword evidence="3" id="KW-1185">Reference proteome</keyword>
<organism evidence="2 3">
    <name type="scientific">Planctomicrobium piriforme</name>
    <dbReference type="NCBI Taxonomy" id="1576369"/>
    <lineage>
        <taxon>Bacteria</taxon>
        <taxon>Pseudomonadati</taxon>
        <taxon>Planctomycetota</taxon>
        <taxon>Planctomycetia</taxon>
        <taxon>Planctomycetales</taxon>
        <taxon>Planctomycetaceae</taxon>
        <taxon>Planctomicrobium</taxon>
    </lineage>
</organism>